<dbReference type="EMBL" id="LSTR01000028">
    <property type="protein sequence ID" value="OAH44663.1"/>
    <property type="molecule type" value="Genomic_DNA"/>
</dbReference>
<dbReference type="InterPro" id="IPR050300">
    <property type="entry name" value="GDXG_lipolytic_enzyme"/>
</dbReference>
<dbReference type="Pfam" id="PF07859">
    <property type="entry name" value="Abhydrolase_3"/>
    <property type="match status" value="1"/>
</dbReference>
<dbReference type="AlphaFoldDB" id="A0A177JU35"/>
<protein>
    <recommendedName>
        <fullName evidence="2">Alpha/beta hydrolase fold-3 domain-containing protein</fullName>
    </recommendedName>
</protein>
<accession>A0A177JU35</accession>
<dbReference type="OrthoDB" id="9806180at2"/>
<dbReference type="InterPro" id="IPR029058">
    <property type="entry name" value="AB_hydrolase_fold"/>
</dbReference>
<evidence type="ECO:0000256" key="1">
    <source>
        <dbReference type="ARBA" id="ARBA00022801"/>
    </source>
</evidence>
<dbReference type="Proteomes" id="UP000077262">
    <property type="component" value="Unassembled WGS sequence"/>
</dbReference>
<gene>
    <name evidence="3" type="ORF">AX777_20545</name>
</gene>
<comment type="caution">
    <text evidence="3">The sequence shown here is derived from an EMBL/GenBank/DDBJ whole genome shotgun (WGS) entry which is preliminary data.</text>
</comment>
<dbReference type="RefSeq" id="WP_063976364.1">
    <property type="nucleotide sequence ID" value="NZ_LSTR01000028.1"/>
</dbReference>
<keyword evidence="1" id="KW-0378">Hydrolase</keyword>
<dbReference type="SUPFAM" id="SSF53474">
    <property type="entry name" value="alpha/beta-Hydrolases"/>
    <property type="match status" value="1"/>
</dbReference>
<evidence type="ECO:0000313" key="3">
    <source>
        <dbReference type="EMBL" id="OAH44663.1"/>
    </source>
</evidence>
<dbReference type="InterPro" id="IPR013094">
    <property type="entry name" value="AB_hydrolase_3"/>
</dbReference>
<dbReference type="PANTHER" id="PTHR48081">
    <property type="entry name" value="AB HYDROLASE SUPERFAMILY PROTEIN C4A8.06C"/>
    <property type="match status" value="1"/>
</dbReference>
<sequence length="320" mass="33456">MVIAGELDPDLAAFLSKAGPAASLSGETSVEAFRARFARRPAGTPETVASVHDVAASGVNLRVYDPQPANPGKGALLFFHGGGFIIGDLEQQDGFCRLLANRVGIVVVSVDYRLAPEHPYPAAIEDGWSALGWLSDNARQLGVDPARLAVGGTSAGASLAAALCLVSRDRGGPSIAFQLLPYPATDLRPGAWPETSDTLNPVLPRETAEWFASLYLSGGDPAQAYASPLVAADLSRLPPAFILTAEFDPLRDEAEAYGARLRSAGVEVSVKRYTGMTHMFLSFAAAVPAAARAIDDIVNALRAAIVQPAAAPSDARAQPR</sequence>
<organism evidence="3 4">
    <name type="scientific">Sphingobium yanoikuyae</name>
    <name type="common">Sphingomonas yanoikuyae</name>
    <dbReference type="NCBI Taxonomy" id="13690"/>
    <lineage>
        <taxon>Bacteria</taxon>
        <taxon>Pseudomonadati</taxon>
        <taxon>Pseudomonadota</taxon>
        <taxon>Alphaproteobacteria</taxon>
        <taxon>Sphingomonadales</taxon>
        <taxon>Sphingomonadaceae</taxon>
        <taxon>Sphingobium</taxon>
    </lineage>
</organism>
<proteinExistence type="predicted"/>
<evidence type="ECO:0000259" key="2">
    <source>
        <dbReference type="Pfam" id="PF07859"/>
    </source>
</evidence>
<name>A0A177JU35_SPHYA</name>
<dbReference type="GO" id="GO:0016787">
    <property type="term" value="F:hydrolase activity"/>
    <property type="evidence" value="ECO:0007669"/>
    <property type="project" value="UniProtKB-KW"/>
</dbReference>
<feature type="domain" description="Alpha/beta hydrolase fold-3" evidence="2">
    <location>
        <begin position="76"/>
        <end position="281"/>
    </location>
</feature>
<dbReference type="PANTHER" id="PTHR48081:SF8">
    <property type="entry name" value="ALPHA_BETA HYDROLASE FOLD-3 DOMAIN-CONTAINING PROTEIN-RELATED"/>
    <property type="match status" value="1"/>
</dbReference>
<dbReference type="Gene3D" id="3.40.50.1820">
    <property type="entry name" value="alpha/beta hydrolase"/>
    <property type="match status" value="1"/>
</dbReference>
<reference evidence="3 4" key="1">
    <citation type="submission" date="2016-02" db="EMBL/GenBank/DDBJ databases">
        <authorList>
            <person name="Wen L."/>
            <person name="He K."/>
            <person name="Yang H."/>
        </authorList>
    </citation>
    <scope>NUCLEOTIDE SEQUENCE [LARGE SCALE GENOMIC DNA]</scope>
    <source>
        <strain evidence="3 4">CD09_2</strain>
    </source>
</reference>
<evidence type="ECO:0000313" key="4">
    <source>
        <dbReference type="Proteomes" id="UP000077262"/>
    </source>
</evidence>